<reference evidence="1 2" key="1">
    <citation type="submission" date="2024-11" db="EMBL/GenBank/DDBJ databases">
        <title>Chromosome-level genome assembly of the freshwater bivalve Anodonta woodiana.</title>
        <authorList>
            <person name="Chen X."/>
        </authorList>
    </citation>
    <scope>NUCLEOTIDE SEQUENCE [LARGE SCALE GENOMIC DNA]</scope>
    <source>
        <strain evidence="1">MN2024</strain>
        <tissue evidence="1">Gills</tissue>
    </source>
</reference>
<dbReference type="Proteomes" id="UP001634394">
    <property type="component" value="Unassembled WGS sequence"/>
</dbReference>
<sequence>MFNSPQYNYLTNKEITEELKYQGAMISKAYRIKSNHEHTSNKILLEFTEKAPLLVQFDGYIQIIMDYKNQVRFCSKCKAWGHHTMNCKNKMRCGNCGVGTMTIAHLLDSNVPTVEAPTIQKTTNVVTTLRRKKQLN</sequence>
<dbReference type="AlphaFoldDB" id="A0ABD3X4V8"/>
<protein>
    <submittedName>
        <fullName evidence="1">Uncharacterized protein</fullName>
    </submittedName>
</protein>
<organism evidence="1 2">
    <name type="scientific">Sinanodonta woodiana</name>
    <name type="common">Chinese pond mussel</name>
    <name type="synonym">Anodonta woodiana</name>
    <dbReference type="NCBI Taxonomy" id="1069815"/>
    <lineage>
        <taxon>Eukaryota</taxon>
        <taxon>Metazoa</taxon>
        <taxon>Spiralia</taxon>
        <taxon>Lophotrochozoa</taxon>
        <taxon>Mollusca</taxon>
        <taxon>Bivalvia</taxon>
        <taxon>Autobranchia</taxon>
        <taxon>Heteroconchia</taxon>
        <taxon>Palaeoheterodonta</taxon>
        <taxon>Unionida</taxon>
        <taxon>Unionoidea</taxon>
        <taxon>Unionidae</taxon>
        <taxon>Unioninae</taxon>
        <taxon>Sinanodonta</taxon>
    </lineage>
</organism>
<accession>A0ABD3X4V8</accession>
<proteinExistence type="predicted"/>
<gene>
    <name evidence="1" type="ORF">ACJMK2_032958</name>
</gene>
<evidence type="ECO:0000313" key="1">
    <source>
        <dbReference type="EMBL" id="KAL3880741.1"/>
    </source>
</evidence>
<name>A0ABD3X4V8_SINWO</name>
<evidence type="ECO:0000313" key="2">
    <source>
        <dbReference type="Proteomes" id="UP001634394"/>
    </source>
</evidence>
<keyword evidence="2" id="KW-1185">Reference proteome</keyword>
<comment type="caution">
    <text evidence="1">The sequence shown here is derived from an EMBL/GenBank/DDBJ whole genome shotgun (WGS) entry which is preliminary data.</text>
</comment>
<dbReference type="EMBL" id="JBJQND010000004">
    <property type="protein sequence ID" value="KAL3880741.1"/>
    <property type="molecule type" value="Genomic_DNA"/>
</dbReference>